<evidence type="ECO:0000313" key="2">
    <source>
        <dbReference type="Proteomes" id="UP000823775"/>
    </source>
</evidence>
<reference evidence="1 2" key="1">
    <citation type="journal article" date="2021" name="BMC Genomics">
        <title>Datura genome reveals duplications of psychoactive alkaloid biosynthetic genes and high mutation rate following tissue culture.</title>
        <authorList>
            <person name="Rajewski A."/>
            <person name="Carter-House D."/>
            <person name="Stajich J."/>
            <person name="Litt A."/>
        </authorList>
    </citation>
    <scope>NUCLEOTIDE SEQUENCE [LARGE SCALE GENOMIC DNA]</scope>
    <source>
        <strain evidence="1">AR-01</strain>
    </source>
</reference>
<gene>
    <name evidence="1" type="ORF">HAX54_048988</name>
</gene>
<dbReference type="EMBL" id="JACEIK010008203">
    <property type="protein sequence ID" value="MCE3051146.1"/>
    <property type="molecule type" value="Genomic_DNA"/>
</dbReference>
<keyword evidence="2" id="KW-1185">Reference proteome</keyword>
<evidence type="ECO:0000313" key="1">
    <source>
        <dbReference type="EMBL" id="MCE3051146.1"/>
    </source>
</evidence>
<comment type="caution">
    <text evidence="1">The sequence shown here is derived from an EMBL/GenBank/DDBJ whole genome shotgun (WGS) entry which is preliminary data.</text>
</comment>
<dbReference type="Proteomes" id="UP000823775">
    <property type="component" value="Unassembled WGS sequence"/>
</dbReference>
<protein>
    <submittedName>
        <fullName evidence="1">Uncharacterized protein</fullName>
    </submittedName>
</protein>
<sequence>MYTYVGYTRLGKKGGEVVENTGFDGDIKAQGSAERSIQEQDVLASRPLSQKKPELFVVILLSKMLLNSDSWYSIFVVVLKRSCHSWKPTFFGERRLFHTTLQFSSLKK</sequence>
<name>A0ABS8WMJ2_DATST</name>
<proteinExistence type="predicted"/>
<accession>A0ABS8WMJ2</accession>
<organism evidence="1 2">
    <name type="scientific">Datura stramonium</name>
    <name type="common">Jimsonweed</name>
    <name type="synonym">Common thornapple</name>
    <dbReference type="NCBI Taxonomy" id="4076"/>
    <lineage>
        <taxon>Eukaryota</taxon>
        <taxon>Viridiplantae</taxon>
        <taxon>Streptophyta</taxon>
        <taxon>Embryophyta</taxon>
        <taxon>Tracheophyta</taxon>
        <taxon>Spermatophyta</taxon>
        <taxon>Magnoliopsida</taxon>
        <taxon>eudicotyledons</taxon>
        <taxon>Gunneridae</taxon>
        <taxon>Pentapetalae</taxon>
        <taxon>asterids</taxon>
        <taxon>lamiids</taxon>
        <taxon>Solanales</taxon>
        <taxon>Solanaceae</taxon>
        <taxon>Solanoideae</taxon>
        <taxon>Datureae</taxon>
        <taxon>Datura</taxon>
    </lineage>
</organism>